<dbReference type="Pfam" id="PF00384">
    <property type="entry name" value="Molybdopterin"/>
    <property type="match status" value="1"/>
</dbReference>
<dbReference type="Gene3D" id="3.40.50.740">
    <property type="match status" value="1"/>
</dbReference>
<name>A0A4V1LPY3_9BACT</name>
<sequence>MNSNNTIACPLDCFDACEAVLAEGKIKGNKNHPTTKSKLCVNFANLLKEDFLEDAYINEQKVGLNEALEEFSKKLKELNPLNTLYYKGSGNLGVMQAYPKLFFAQYGSVFTKGSLCEGAGDEGIVQGRGKCVNPPLERLLASDVIIVWGRNYTLTSPHMYSLTKDKIFITVDPVSTPIAKKSELHLQINPKTDYELALLLTRFAYMEHMEDEELFKTSNAKEFLELAKSRTLISYEETTGVALQDITKFFEIIKGKSVSILLGIGVQKYFEGVNITRAIDSFAAFIGLHNKQKGGLWYLGDSAYSYEAKFKVDVEKKVSLPEVDFSKYDLVFIQGANPVVSAPNTKRVIEGLKKSFVVFFGTTYNETCSYADIIIPASNFKSKKDVRLSYGHQYKAISYAVEKKQKNSLSEYEFSLYMSKKFGFKALPKFEETFDYYAKKEFVDESKVEKFNFLEELEVENFYTKKEKNEYYLLFRKRKNNLNSQFKEDNYLYINPDCNFNEGDSVIAKSSFGEASFILKFDEDIKKECIVLFAGNKKANYLTNHQSDEQAFSAMFQEVLIKLDLQ</sequence>
<keyword evidence="6" id="KW-1185">Reference proteome</keyword>
<organism evidence="5 6">
    <name type="scientific">Halarcobacter anaerophilus</name>
    <dbReference type="NCBI Taxonomy" id="877500"/>
    <lineage>
        <taxon>Bacteria</taxon>
        <taxon>Pseudomonadati</taxon>
        <taxon>Campylobacterota</taxon>
        <taxon>Epsilonproteobacteria</taxon>
        <taxon>Campylobacterales</taxon>
        <taxon>Arcobacteraceae</taxon>
        <taxon>Halarcobacter</taxon>
    </lineage>
</organism>
<dbReference type="GO" id="GO:0051536">
    <property type="term" value="F:iron-sulfur cluster binding"/>
    <property type="evidence" value="ECO:0007669"/>
    <property type="project" value="UniProtKB-KW"/>
</dbReference>
<gene>
    <name evidence="5" type="ORF">CRV06_08160</name>
</gene>
<feature type="domain" description="Molybdopterin oxidoreductase" evidence="4">
    <location>
        <begin position="66"/>
        <end position="389"/>
    </location>
</feature>
<comment type="caution">
    <text evidence="5">The sequence shown here is derived from an EMBL/GenBank/DDBJ whole genome shotgun (WGS) entry which is preliminary data.</text>
</comment>
<dbReference type="InterPro" id="IPR009010">
    <property type="entry name" value="Asp_de-COase-like_dom_sf"/>
</dbReference>
<dbReference type="SUPFAM" id="SSF53706">
    <property type="entry name" value="Formate dehydrogenase/DMSO reductase, domains 1-3"/>
    <property type="match status" value="1"/>
</dbReference>
<evidence type="ECO:0000313" key="5">
    <source>
        <dbReference type="EMBL" id="RXJ62798.1"/>
    </source>
</evidence>
<dbReference type="InterPro" id="IPR006656">
    <property type="entry name" value="Mopterin_OxRdtase"/>
</dbReference>
<dbReference type="PANTHER" id="PTHR43742">
    <property type="entry name" value="TRIMETHYLAMINE-N-OXIDE REDUCTASE"/>
    <property type="match status" value="1"/>
</dbReference>
<keyword evidence="2" id="KW-0408">Iron</keyword>
<dbReference type="Gene3D" id="3.40.228.10">
    <property type="entry name" value="Dimethylsulfoxide Reductase, domain 2"/>
    <property type="match status" value="1"/>
</dbReference>
<dbReference type="SUPFAM" id="SSF50692">
    <property type="entry name" value="ADC-like"/>
    <property type="match status" value="1"/>
</dbReference>
<dbReference type="Gene3D" id="3.30.2070.10">
    <property type="entry name" value="Formate dehydrogenase/DMSO reductase"/>
    <property type="match status" value="1"/>
</dbReference>
<evidence type="ECO:0000313" key="6">
    <source>
        <dbReference type="Proteomes" id="UP000290191"/>
    </source>
</evidence>
<dbReference type="InterPro" id="IPR050612">
    <property type="entry name" value="Prok_Mopterin_Oxidored"/>
</dbReference>
<dbReference type="AlphaFoldDB" id="A0A4V1LPY3"/>
<dbReference type="RefSeq" id="WP_129082082.1">
    <property type="nucleotide sequence ID" value="NZ_CP041070.1"/>
</dbReference>
<dbReference type="EMBL" id="PDKO01000006">
    <property type="protein sequence ID" value="RXJ62798.1"/>
    <property type="molecule type" value="Genomic_DNA"/>
</dbReference>
<evidence type="ECO:0000259" key="4">
    <source>
        <dbReference type="Pfam" id="PF00384"/>
    </source>
</evidence>
<dbReference type="PANTHER" id="PTHR43742:SF6">
    <property type="entry name" value="OXIDOREDUCTASE YYAE-RELATED"/>
    <property type="match status" value="1"/>
</dbReference>
<keyword evidence="3" id="KW-0411">Iron-sulfur</keyword>
<dbReference type="GO" id="GO:0046872">
    <property type="term" value="F:metal ion binding"/>
    <property type="evidence" value="ECO:0007669"/>
    <property type="project" value="UniProtKB-KW"/>
</dbReference>
<protein>
    <recommendedName>
        <fullName evidence="4">Molybdopterin oxidoreductase domain-containing protein</fullName>
    </recommendedName>
</protein>
<dbReference type="Proteomes" id="UP000290191">
    <property type="component" value="Unassembled WGS sequence"/>
</dbReference>
<accession>A0A4V1LPY3</accession>
<proteinExistence type="predicted"/>
<evidence type="ECO:0000256" key="3">
    <source>
        <dbReference type="ARBA" id="ARBA00023014"/>
    </source>
</evidence>
<keyword evidence="1" id="KW-0479">Metal-binding</keyword>
<evidence type="ECO:0000256" key="1">
    <source>
        <dbReference type="ARBA" id="ARBA00022723"/>
    </source>
</evidence>
<dbReference type="OrthoDB" id="9810782at2"/>
<evidence type="ECO:0000256" key="2">
    <source>
        <dbReference type="ARBA" id="ARBA00023004"/>
    </source>
</evidence>
<dbReference type="GO" id="GO:0016491">
    <property type="term" value="F:oxidoreductase activity"/>
    <property type="evidence" value="ECO:0007669"/>
    <property type="project" value="InterPro"/>
</dbReference>
<dbReference type="STRING" id="877500.GCA_000935065_01916"/>
<reference evidence="5 6" key="1">
    <citation type="submission" date="2017-10" db="EMBL/GenBank/DDBJ databases">
        <title>Genomics of the genus Arcobacter.</title>
        <authorList>
            <person name="Perez-Cataluna A."/>
            <person name="Figueras M.J."/>
        </authorList>
    </citation>
    <scope>NUCLEOTIDE SEQUENCE [LARGE SCALE GENOMIC DNA]</scope>
    <source>
        <strain evidence="5 6">DSM 24636</strain>
    </source>
</reference>